<feature type="site" description="Interaction with DNA" evidence="8">
    <location>
        <position position="148"/>
    </location>
</feature>
<evidence type="ECO:0000256" key="1">
    <source>
        <dbReference type="ARBA" id="ARBA00000213"/>
    </source>
</evidence>
<evidence type="ECO:0000259" key="11">
    <source>
        <dbReference type="PROSITE" id="PS52039"/>
    </source>
</evidence>
<dbReference type="GO" id="GO:0003917">
    <property type="term" value="F:DNA topoisomerase type I (single strand cut, ATP-independent) activity"/>
    <property type="evidence" value="ECO:0007669"/>
    <property type="project" value="UniProtKB-UniRule"/>
</dbReference>
<dbReference type="InterPro" id="IPR023406">
    <property type="entry name" value="Topo_IA_AS"/>
</dbReference>
<feature type="site" description="Interaction with DNA" evidence="8">
    <location>
        <position position="143"/>
    </location>
</feature>
<dbReference type="Pfam" id="PF01751">
    <property type="entry name" value="Toprim"/>
    <property type="match status" value="1"/>
</dbReference>
<feature type="site" description="Interaction with DNA" evidence="8">
    <location>
        <position position="285"/>
    </location>
</feature>
<protein>
    <recommendedName>
        <fullName evidence="8">DNA topoisomerase 1</fullName>
        <ecNumber evidence="8">5.6.2.1</ecNumber>
    </recommendedName>
    <alternativeName>
        <fullName evidence="8">DNA topoisomerase I</fullName>
    </alternativeName>
</protein>
<dbReference type="HAMAP" id="MF_00952">
    <property type="entry name" value="Topoisom_1_prok"/>
    <property type="match status" value="1"/>
</dbReference>
<dbReference type="SMART" id="SM00493">
    <property type="entry name" value="TOPRIM"/>
    <property type="match status" value="1"/>
</dbReference>
<feature type="site" description="Interaction with DNA" evidence="8">
    <location>
        <position position="139"/>
    </location>
</feature>
<evidence type="ECO:0000256" key="4">
    <source>
        <dbReference type="ARBA" id="ARBA00022842"/>
    </source>
</evidence>
<dbReference type="PROSITE" id="PS52039">
    <property type="entry name" value="TOPO_IA_2"/>
    <property type="match status" value="1"/>
</dbReference>
<dbReference type="GO" id="GO:0006265">
    <property type="term" value="P:DNA topological change"/>
    <property type="evidence" value="ECO:0007669"/>
    <property type="project" value="UniProtKB-UniRule"/>
</dbReference>
<dbReference type="PROSITE" id="PS00396">
    <property type="entry name" value="TOPO_IA_1"/>
    <property type="match status" value="1"/>
</dbReference>
<dbReference type="InterPro" id="IPR013826">
    <property type="entry name" value="Topo_IA_cen_sub3"/>
</dbReference>
<proteinExistence type="inferred from homology"/>
<evidence type="ECO:0000256" key="7">
    <source>
        <dbReference type="ARBA" id="ARBA00023235"/>
    </source>
</evidence>
<evidence type="ECO:0000256" key="3">
    <source>
        <dbReference type="ARBA" id="ARBA00022723"/>
    </source>
</evidence>
<dbReference type="PANTHER" id="PTHR42785">
    <property type="entry name" value="DNA TOPOISOMERASE, TYPE IA, CORE"/>
    <property type="match status" value="1"/>
</dbReference>
<keyword evidence="3" id="KW-0479">Metal-binding</keyword>
<feature type="active site" description="O-(5'-phospho-DNA)-tyrosine intermediate" evidence="8">
    <location>
        <position position="283"/>
    </location>
</feature>
<dbReference type="RefSeq" id="WP_090258321.1">
    <property type="nucleotide sequence ID" value="NZ_FOIR01000002.1"/>
</dbReference>
<dbReference type="InterPro" id="IPR023405">
    <property type="entry name" value="Topo_IA_core_domain"/>
</dbReference>
<dbReference type="InterPro" id="IPR003602">
    <property type="entry name" value="Topo_IA_DNA-bd_dom"/>
</dbReference>
<keyword evidence="5 8" id="KW-0799">Topoisomerase</keyword>
<feature type="domain" description="Toprim" evidence="10">
    <location>
        <begin position="3"/>
        <end position="113"/>
    </location>
</feature>
<dbReference type="InterPro" id="IPR013825">
    <property type="entry name" value="Topo_IA_cen_sub2"/>
</dbReference>
<dbReference type="GO" id="GO:0046872">
    <property type="term" value="F:metal ion binding"/>
    <property type="evidence" value="ECO:0007669"/>
    <property type="project" value="UniProtKB-KW"/>
</dbReference>
<dbReference type="PANTHER" id="PTHR42785:SF1">
    <property type="entry name" value="DNA TOPOISOMERASE"/>
    <property type="match status" value="1"/>
</dbReference>
<dbReference type="PROSITE" id="PS50880">
    <property type="entry name" value="TOPRIM"/>
    <property type="match status" value="1"/>
</dbReference>
<keyword evidence="7 8" id="KW-0413">Isomerase</keyword>
<dbReference type="SMART" id="SM00437">
    <property type="entry name" value="TOP1Ac"/>
    <property type="match status" value="1"/>
</dbReference>
<dbReference type="InterPro" id="IPR013497">
    <property type="entry name" value="Topo_IA_cen"/>
</dbReference>
<comment type="catalytic activity">
    <reaction evidence="1 8">
        <text>ATP-independent breakage of single-stranded DNA, followed by passage and rejoining.</text>
        <dbReference type="EC" id="5.6.2.1"/>
    </reaction>
</comment>
<dbReference type="Proteomes" id="UP000199437">
    <property type="component" value="Unassembled WGS sequence"/>
</dbReference>
<dbReference type="OrthoDB" id="9804262at2"/>
<dbReference type="EMBL" id="FOIR01000002">
    <property type="protein sequence ID" value="SEW20046.1"/>
    <property type="molecule type" value="Genomic_DNA"/>
</dbReference>
<dbReference type="GeneID" id="99986586"/>
<evidence type="ECO:0000256" key="2">
    <source>
        <dbReference type="ARBA" id="ARBA00009446"/>
    </source>
</evidence>
<dbReference type="Gene3D" id="1.10.290.10">
    <property type="entry name" value="Topoisomerase I, domain 4"/>
    <property type="match status" value="1"/>
</dbReference>
<dbReference type="AlphaFoldDB" id="A0A1I0PZM9"/>
<feature type="site" description="Interaction with DNA" evidence="8">
    <location>
        <position position="473"/>
    </location>
</feature>
<dbReference type="Gene3D" id="1.10.460.10">
    <property type="entry name" value="Topoisomerase I, domain 2"/>
    <property type="match status" value="2"/>
</dbReference>
<keyword evidence="4" id="KW-0460">Magnesium</keyword>
<dbReference type="PRINTS" id="PR00417">
    <property type="entry name" value="PRTPISMRASEI"/>
</dbReference>
<feature type="region of interest" description="Interaction with DNA" evidence="8">
    <location>
        <begin position="163"/>
        <end position="168"/>
    </location>
</feature>
<accession>A0A1I0PZM9</accession>
<dbReference type="InterPro" id="IPR025589">
    <property type="entry name" value="Toprim_C_rpt"/>
</dbReference>
<dbReference type="STRING" id="1267423.SAMN05216290_1867"/>
<feature type="site" description="Interaction with DNA" evidence="8">
    <location>
        <position position="140"/>
    </location>
</feature>
<evidence type="ECO:0000259" key="10">
    <source>
        <dbReference type="PROSITE" id="PS50880"/>
    </source>
</evidence>
<evidence type="ECO:0000256" key="6">
    <source>
        <dbReference type="ARBA" id="ARBA00023125"/>
    </source>
</evidence>
<name>A0A1I0PZM9_9BACT</name>
<dbReference type="NCBIfam" id="TIGR01051">
    <property type="entry name" value="topA_bact"/>
    <property type="match status" value="1"/>
</dbReference>
<evidence type="ECO:0000256" key="5">
    <source>
        <dbReference type="ARBA" id="ARBA00023029"/>
    </source>
</evidence>
<comment type="similarity">
    <text evidence="2 8">Belongs to the type IA topoisomerase family.</text>
</comment>
<feature type="site" description="Interaction with DNA" evidence="8">
    <location>
        <position position="33"/>
    </location>
</feature>
<evidence type="ECO:0000256" key="8">
    <source>
        <dbReference type="HAMAP-Rule" id="MF_00952"/>
    </source>
</evidence>
<dbReference type="InterPro" id="IPR000380">
    <property type="entry name" value="Topo_IA"/>
</dbReference>
<keyword evidence="6 8" id="KW-0238">DNA-binding</keyword>
<feature type="domain" description="Topo IA-type catalytic" evidence="11">
    <location>
        <begin position="129"/>
        <end position="572"/>
    </location>
</feature>
<evidence type="ECO:0000313" key="13">
    <source>
        <dbReference type="Proteomes" id="UP000199437"/>
    </source>
</evidence>
<dbReference type="SMART" id="SM00436">
    <property type="entry name" value="TOP1Bc"/>
    <property type="match status" value="1"/>
</dbReference>
<organism evidence="12 13">
    <name type="scientific">Roseivirga pacifica</name>
    <dbReference type="NCBI Taxonomy" id="1267423"/>
    <lineage>
        <taxon>Bacteria</taxon>
        <taxon>Pseudomonadati</taxon>
        <taxon>Bacteroidota</taxon>
        <taxon>Cytophagia</taxon>
        <taxon>Cytophagales</taxon>
        <taxon>Roseivirgaceae</taxon>
        <taxon>Roseivirga</taxon>
    </lineage>
</organism>
<dbReference type="CDD" id="cd00186">
    <property type="entry name" value="TOP1Ac"/>
    <property type="match status" value="1"/>
</dbReference>
<dbReference type="InterPro" id="IPR034149">
    <property type="entry name" value="TOPRIM_TopoI"/>
</dbReference>
<dbReference type="InterPro" id="IPR028612">
    <property type="entry name" value="Topoisom_1_IA"/>
</dbReference>
<dbReference type="InterPro" id="IPR006171">
    <property type="entry name" value="TOPRIM_dom"/>
</dbReference>
<dbReference type="SUPFAM" id="SSF56712">
    <property type="entry name" value="Prokaryotic type I DNA topoisomerase"/>
    <property type="match status" value="1"/>
</dbReference>
<evidence type="ECO:0000256" key="9">
    <source>
        <dbReference type="SAM" id="MobiDB-lite"/>
    </source>
</evidence>
<dbReference type="Gene3D" id="3.40.50.140">
    <property type="match status" value="1"/>
</dbReference>
<comment type="subunit">
    <text evidence="8">Monomer.</text>
</comment>
<dbReference type="InterPro" id="IPR005733">
    <property type="entry name" value="TopoI_bac-type"/>
</dbReference>
<sequence length="828" mass="93712">MSKNLVIVESPAKAKTIEGYLGKDFKVVSSYGHVRDLPKGDKAIDIENKFKPTYEVTADKKDVIRQLRKLSKDSSTIYLASDDDREGEAISWHLKEALKLNPANTKRIVFREITKSAIQKALENPREIDEDLVNAQQARRILDRIVGYELSPVLWKKIKRGLSAGRVQSVAVRLVVEREREVDKFEAESSFKITALFDIQGRELKAELGKKFKTEAEAQAFLDKCNGAEFSIQNLETKPAKRSPAPPFTTSTLQQEASRKLSFSVSQTMSLAQRLYEAGKISYMRTDSVNLSNEAVQGATNEITNAYGAEYVQNRRFKTKSQGAQEAHEAIRPTNFAVHSTGDNYNEQRLYDLIWKRAAASQMADAQLEKTTATIGISTTDETLVANGEVVKFDGFLKVYLESTDEENEEEAKGMLPPLAVGEVLDLTEMGARESFTRPPARYTEASLVKKLEEMGIGRPSTYAPTISTIQKRDYVIKESRDGMERKYRQLRLKDNKVKAVTNTEITGTEKNKLFPTNIAMVVNDFLVDHFPNVIDYSFTAKVEEEFDQIAHGYQKWDDMIDSFYGKFHKTVESTEDIKRSEVGSSREIGTDPESGKPVIARLGKFGPLVQIGENSDDEDAEKPKFASLRKGQFIESITLEEALELFKLPRTVGEYKGEEVTAAIGRFGPYIRHNSKFISLPKDADPLNIELDEAILLIKAKEEADAPIYEYQGKPVQKGKGRFGPFIKWNEMFINVNKKYDWDNLSANDIEELIEDKLKKEREKVIHNWEDAGVRIEKARWGRHNVIKGKVKVELAKNIEVKDMTLDEAEAIIEQNAPKKKTRAKKK</sequence>
<dbReference type="InterPro" id="IPR013824">
    <property type="entry name" value="Topo_IA_cen_sub1"/>
</dbReference>
<comment type="function">
    <text evidence="8">Releases the supercoiling and torsional tension of DNA, which is introduced during the DNA replication and transcription, by transiently cleaving and rejoining one strand of the DNA duplex. Introduces a single-strand break via transesterification at a target site in duplex DNA. The scissile phosphodiester is attacked by the catalytic tyrosine of the enzyme, resulting in the formation of a DNA-(5'-phosphotyrosyl)-enzyme intermediate and the expulsion of a 3'-OH DNA strand. The free DNA strand then undergoes passage around the unbroken strand, thus removing DNA supercoils. Finally, in the religation step, the DNA 3'-OH attacks the covalent intermediate to expel the active-site tyrosine and restore the DNA phosphodiester backbone.</text>
</comment>
<dbReference type="EC" id="5.6.2.1" evidence="8"/>
<dbReference type="CDD" id="cd03363">
    <property type="entry name" value="TOPRIM_TopoIA_TopoI"/>
    <property type="match status" value="1"/>
</dbReference>
<dbReference type="GO" id="GO:0003677">
    <property type="term" value="F:DNA binding"/>
    <property type="evidence" value="ECO:0007669"/>
    <property type="project" value="UniProtKB-KW"/>
</dbReference>
<dbReference type="Gene3D" id="2.70.20.10">
    <property type="entry name" value="Topoisomerase I, domain 3"/>
    <property type="match status" value="1"/>
</dbReference>
<keyword evidence="13" id="KW-1185">Reference proteome</keyword>
<dbReference type="Pfam" id="PF13368">
    <property type="entry name" value="Toprim_C_rpt"/>
    <property type="match status" value="3"/>
</dbReference>
<feature type="region of interest" description="Disordered" evidence="9">
    <location>
        <begin position="579"/>
        <end position="599"/>
    </location>
</feature>
<gene>
    <name evidence="8" type="primary">topA</name>
    <name evidence="12" type="ORF">SAMN05216290_1867</name>
</gene>
<dbReference type="InterPro" id="IPR003601">
    <property type="entry name" value="Topo_IA_2"/>
</dbReference>
<feature type="site" description="Interaction with DNA" evidence="8">
    <location>
        <position position="155"/>
    </location>
</feature>
<evidence type="ECO:0000313" key="12">
    <source>
        <dbReference type="EMBL" id="SEW20046.1"/>
    </source>
</evidence>
<dbReference type="Pfam" id="PF01131">
    <property type="entry name" value="Topoisom_bac"/>
    <property type="match status" value="1"/>
</dbReference>
<reference evidence="13" key="1">
    <citation type="submission" date="2016-10" db="EMBL/GenBank/DDBJ databases">
        <authorList>
            <person name="Varghese N."/>
            <person name="Submissions S."/>
        </authorList>
    </citation>
    <scope>NUCLEOTIDE SEQUENCE [LARGE SCALE GENOMIC DNA]</scope>
    <source>
        <strain evidence="13">CGMCC 1.12402</strain>
    </source>
</reference>